<dbReference type="Proteomes" id="UP000770661">
    <property type="component" value="Unassembled WGS sequence"/>
</dbReference>
<dbReference type="PANTHER" id="PTHR13243">
    <property type="entry name" value="HSPC111 PROTEIN-RELATED"/>
    <property type="match status" value="1"/>
</dbReference>
<evidence type="ECO:0000256" key="3">
    <source>
        <dbReference type="ARBA" id="ARBA00015522"/>
    </source>
</evidence>
<dbReference type="InterPro" id="IPR019002">
    <property type="entry name" value="Ribosome_biogenesis_Nop16"/>
</dbReference>
<dbReference type="GO" id="GO:0005730">
    <property type="term" value="C:nucleolus"/>
    <property type="evidence" value="ECO:0007669"/>
    <property type="project" value="UniProtKB-SubCell"/>
</dbReference>
<evidence type="ECO:0000256" key="1">
    <source>
        <dbReference type="ARBA" id="ARBA00004604"/>
    </source>
</evidence>
<name>A0A8J4YMS7_CHIOP</name>
<dbReference type="EMBL" id="JACEEZ010004064">
    <property type="protein sequence ID" value="KAG0726701.1"/>
    <property type="molecule type" value="Genomic_DNA"/>
</dbReference>
<evidence type="ECO:0000313" key="7">
    <source>
        <dbReference type="Proteomes" id="UP000770661"/>
    </source>
</evidence>
<accession>A0A8J4YMS7</accession>
<organism evidence="6 7">
    <name type="scientific">Chionoecetes opilio</name>
    <name type="common">Atlantic snow crab</name>
    <name type="synonym">Cancer opilio</name>
    <dbReference type="NCBI Taxonomy" id="41210"/>
    <lineage>
        <taxon>Eukaryota</taxon>
        <taxon>Metazoa</taxon>
        <taxon>Ecdysozoa</taxon>
        <taxon>Arthropoda</taxon>
        <taxon>Crustacea</taxon>
        <taxon>Multicrustacea</taxon>
        <taxon>Malacostraca</taxon>
        <taxon>Eumalacostraca</taxon>
        <taxon>Eucarida</taxon>
        <taxon>Decapoda</taxon>
        <taxon>Pleocyemata</taxon>
        <taxon>Brachyura</taxon>
        <taxon>Eubrachyura</taxon>
        <taxon>Majoidea</taxon>
        <taxon>Majidae</taxon>
        <taxon>Chionoecetes</taxon>
    </lineage>
</organism>
<evidence type="ECO:0000256" key="2">
    <source>
        <dbReference type="ARBA" id="ARBA00008479"/>
    </source>
</evidence>
<comment type="caution">
    <text evidence="6">The sequence shown here is derived from an EMBL/GenBank/DDBJ whole genome shotgun (WGS) entry which is preliminary data.</text>
</comment>
<protein>
    <recommendedName>
        <fullName evidence="3">Nucleolar protein 16</fullName>
    </recommendedName>
</protein>
<evidence type="ECO:0000256" key="5">
    <source>
        <dbReference type="SAM" id="MobiDB-lite"/>
    </source>
</evidence>
<keyword evidence="7" id="KW-1185">Reference proteome</keyword>
<comment type="subcellular location">
    <subcellularLocation>
        <location evidence="1">Nucleus</location>
        <location evidence="1">Nucleolus</location>
    </subcellularLocation>
</comment>
<comment type="similarity">
    <text evidence="2">Belongs to the NOP16 family.</text>
</comment>
<reference evidence="6" key="1">
    <citation type="submission" date="2020-07" db="EMBL/GenBank/DDBJ databases">
        <title>The High-quality genome of the commercially important snow crab, Chionoecetes opilio.</title>
        <authorList>
            <person name="Jeong J.-H."/>
            <person name="Ryu S."/>
        </authorList>
    </citation>
    <scope>NUCLEOTIDE SEQUENCE</scope>
    <source>
        <strain evidence="6">MADBK_172401_WGS</strain>
        <tissue evidence="6">Digestive gland</tissue>
    </source>
</reference>
<keyword evidence="4" id="KW-0539">Nucleus</keyword>
<feature type="compositionally biased region" description="Polar residues" evidence="5">
    <location>
        <begin position="86"/>
        <end position="95"/>
    </location>
</feature>
<dbReference type="GO" id="GO:0042273">
    <property type="term" value="P:ribosomal large subunit biogenesis"/>
    <property type="evidence" value="ECO:0007669"/>
    <property type="project" value="TreeGrafter"/>
</dbReference>
<dbReference type="PANTHER" id="PTHR13243:SF1">
    <property type="entry name" value="NUCLEOLAR PROTEIN 16"/>
    <property type="match status" value="1"/>
</dbReference>
<evidence type="ECO:0000313" key="6">
    <source>
        <dbReference type="EMBL" id="KAG0726701.1"/>
    </source>
</evidence>
<dbReference type="AlphaFoldDB" id="A0A8J4YMS7"/>
<sequence length="143" mass="15978">MGVRSRKKTRNKSRYRIASKRRNAIAKRKINPNIECSAVKSAWDSSIPASSNIANMGLVYNLSKVGIKSTRETLLAGSSKQKKDGISTTAAQQLQEEARKEAQKVKPGVRLTNSQVDYASAMVDKYGKDYKVRRRVQGYVLQD</sequence>
<evidence type="ECO:0000256" key="4">
    <source>
        <dbReference type="ARBA" id="ARBA00023242"/>
    </source>
</evidence>
<proteinExistence type="inferred from homology"/>
<dbReference type="OrthoDB" id="285729at2759"/>
<feature type="region of interest" description="Disordered" evidence="5">
    <location>
        <begin position="76"/>
        <end position="95"/>
    </location>
</feature>
<gene>
    <name evidence="6" type="primary">Nop16</name>
    <name evidence="6" type="ORF">GWK47_036013</name>
</gene>